<dbReference type="InterPro" id="IPR019734">
    <property type="entry name" value="TPR_rpt"/>
</dbReference>
<dbReference type="PROSITE" id="PS50005">
    <property type="entry name" value="TPR"/>
    <property type="match status" value="1"/>
</dbReference>
<organism evidence="3 4">
    <name type="scientific">Algoriphagus faecimaris</name>
    <dbReference type="NCBI Taxonomy" id="686796"/>
    <lineage>
        <taxon>Bacteria</taxon>
        <taxon>Pseudomonadati</taxon>
        <taxon>Bacteroidota</taxon>
        <taxon>Cytophagia</taxon>
        <taxon>Cytophagales</taxon>
        <taxon>Cyclobacteriaceae</taxon>
        <taxon>Algoriphagus</taxon>
    </lineage>
</organism>
<dbReference type="SUPFAM" id="SSF48452">
    <property type="entry name" value="TPR-like"/>
    <property type="match status" value="1"/>
</dbReference>
<keyword evidence="2" id="KW-0732">Signal</keyword>
<accession>A0A1G6SQ84</accession>
<reference evidence="4" key="1">
    <citation type="submission" date="2016-10" db="EMBL/GenBank/DDBJ databases">
        <authorList>
            <person name="Varghese N."/>
            <person name="Submissions S."/>
        </authorList>
    </citation>
    <scope>NUCLEOTIDE SEQUENCE [LARGE SCALE GENOMIC DNA]</scope>
    <source>
        <strain evidence="4">DSM 23095</strain>
    </source>
</reference>
<dbReference type="STRING" id="686796.SAMN04488104_101829"/>
<evidence type="ECO:0000313" key="4">
    <source>
        <dbReference type="Proteomes" id="UP000199060"/>
    </source>
</evidence>
<dbReference type="InterPro" id="IPR011990">
    <property type="entry name" value="TPR-like_helical_dom_sf"/>
</dbReference>
<dbReference type="SMART" id="SM00028">
    <property type="entry name" value="TPR"/>
    <property type="match status" value="2"/>
</dbReference>
<sequence length="236" mass="26396">MKRILTLIVIMLTVQFAFAQEGNDSLPRLDSKTKRILNMEDQAAYQLAMRYNDSQMAKASLYRLMVRNPENLRFQEALGSLYFELGQSTSAALVALDILEVNDKSVGALEIAAFSLEQVGALDRALPHFESLYLLSGDNFSLYKSGYLQYSLKRYAEAMNSVNLLIREAKTDEKIGFPLSQTETQEISMKAAAINLKGMIYLDQGSKSEALAAFEEAIQLDPNFALAKENLKQAQQ</sequence>
<gene>
    <name evidence="3" type="ORF">SAMN04488104_101829</name>
</gene>
<protein>
    <submittedName>
        <fullName evidence="3">Tetratricopeptide repeat-containing protein</fullName>
    </submittedName>
</protein>
<dbReference type="Gene3D" id="1.25.40.10">
    <property type="entry name" value="Tetratricopeptide repeat domain"/>
    <property type="match status" value="2"/>
</dbReference>
<evidence type="ECO:0000256" key="2">
    <source>
        <dbReference type="SAM" id="SignalP"/>
    </source>
</evidence>
<dbReference type="EMBL" id="FNAC01000018">
    <property type="protein sequence ID" value="SDD18998.1"/>
    <property type="molecule type" value="Genomic_DNA"/>
</dbReference>
<proteinExistence type="predicted"/>
<feature type="chain" id="PRO_5011637562" evidence="2">
    <location>
        <begin position="20"/>
        <end position="236"/>
    </location>
</feature>
<evidence type="ECO:0000256" key="1">
    <source>
        <dbReference type="PROSITE-ProRule" id="PRU00339"/>
    </source>
</evidence>
<feature type="signal peptide" evidence="2">
    <location>
        <begin position="1"/>
        <end position="19"/>
    </location>
</feature>
<keyword evidence="4" id="KW-1185">Reference proteome</keyword>
<dbReference type="Proteomes" id="UP000199060">
    <property type="component" value="Unassembled WGS sequence"/>
</dbReference>
<dbReference type="RefSeq" id="WP_087939405.1">
    <property type="nucleotide sequence ID" value="NZ_FNAC01000018.1"/>
</dbReference>
<dbReference type="OrthoDB" id="978953at2"/>
<feature type="repeat" description="TPR" evidence="1">
    <location>
        <begin position="191"/>
        <end position="224"/>
    </location>
</feature>
<evidence type="ECO:0000313" key="3">
    <source>
        <dbReference type="EMBL" id="SDD18998.1"/>
    </source>
</evidence>
<dbReference type="AlphaFoldDB" id="A0A1G6SQ84"/>
<name>A0A1G6SQ84_9BACT</name>
<keyword evidence="1" id="KW-0802">TPR repeat</keyword>
<dbReference type="PROSITE" id="PS50293">
    <property type="entry name" value="TPR_REGION"/>
    <property type="match status" value="1"/>
</dbReference>
<dbReference type="Pfam" id="PF00515">
    <property type="entry name" value="TPR_1"/>
    <property type="match status" value="1"/>
</dbReference>